<proteinExistence type="predicted"/>
<keyword evidence="2" id="KW-0677">Repeat</keyword>
<feature type="domain" description="Disease resistance N-terminal" evidence="6">
    <location>
        <begin position="17"/>
        <end position="102"/>
    </location>
</feature>
<evidence type="ECO:0000256" key="3">
    <source>
        <dbReference type="ARBA" id="ARBA00022741"/>
    </source>
</evidence>
<evidence type="ECO:0008006" key="10">
    <source>
        <dbReference type="Google" id="ProtNLM"/>
    </source>
</evidence>
<gene>
    <name evidence="9" type="ORF">FSB_LOCUS58252</name>
</gene>
<feature type="domain" description="Disease resistance protein winged helix" evidence="7">
    <location>
        <begin position="292"/>
        <end position="365"/>
    </location>
</feature>
<dbReference type="SUPFAM" id="SSF52058">
    <property type="entry name" value="L domain-like"/>
    <property type="match status" value="1"/>
</dbReference>
<evidence type="ECO:0000259" key="7">
    <source>
        <dbReference type="Pfam" id="PF23559"/>
    </source>
</evidence>
<dbReference type="InterPro" id="IPR027417">
    <property type="entry name" value="P-loop_NTPase"/>
</dbReference>
<evidence type="ECO:0000259" key="8">
    <source>
        <dbReference type="Pfam" id="PF25019"/>
    </source>
</evidence>
<keyword evidence="4" id="KW-0611">Plant defense</keyword>
<evidence type="ECO:0000256" key="4">
    <source>
        <dbReference type="ARBA" id="ARBA00022821"/>
    </source>
</evidence>
<evidence type="ECO:0000256" key="5">
    <source>
        <dbReference type="ARBA" id="ARBA00022840"/>
    </source>
</evidence>
<dbReference type="PANTHER" id="PTHR36766">
    <property type="entry name" value="PLANT BROAD-SPECTRUM MILDEW RESISTANCE PROTEIN RPW8"/>
    <property type="match status" value="1"/>
</dbReference>
<protein>
    <recommendedName>
        <fullName evidence="10">Rx N-terminal domain-containing protein</fullName>
    </recommendedName>
</protein>
<dbReference type="AlphaFoldDB" id="A0A2N9J1J8"/>
<keyword evidence="5" id="KW-0067">ATP-binding</keyword>
<sequence>MQSTKEYKAEIVLSDIVEGLLAKLRSIVTKHMIPGWDLNEALVELLVLLSQIQLVLNDAEKRQVSDKSVRTWLANIRDVAYDIDDVQDEFGYNILQQKVQTPNQMKEKVCNSYSLSNDIVFSLNMANKIKTINKSLNGLKDEISSFDLRVEFVNLIPEISLKKEINYFLEDSENKAQMMETPPQYEWKELSEDDCWPFFKKRAFANKRLQPPDLVNIGREIAEKCRKVPWAARVLGGTMYFKHDTIKWQSIQEDKIWDLLDDDNNGVFRVLKLSFDHLPTPSLKRCFAYCAIFPKDHEMKKDELIQHWMAEGFLEPSKGSCMVMEDIGNMYFNILLASSFFQNARKDAYGNIISCKMHDLVHDLALTISKTETLILKEDSMDDINHVQQLVVQSYGQMTPRIDGSMKLHTLVLEYVDSGYMLSDFRCLRVLRLFKVNEIEFPDSFGEFIHLRLLSLSLTKIREFPKSISKLYNLQTLLIIDCKFEEDEELPEDFSNLINLRHINIGDFSNLRQTPKDIGRLTCLQTLPCFYVDQDEGRQIKELGCLNQLRGELDIYNLEYVRDKEEAKSANLETNAKIYKLGFYWNKEKENDYDNDEEEREVDYDNDEEVLEGLQPHQNLKSLTIKFYKGKKFASWMLTSRDPGVGLSLYDNLIEITLSYCTKCEQVPTLGHLPCLRVLRINGMKNVKCIGNEFYNDGNYRNTLFPALKILEMNFMDILEEWKDAEELTTGEGEVFPCLEELTIKHCGNLNSIPDLRGLHSLTQLEIMSCPKLALLLQGFLDCFTQLKTLQITRYPLYNFCYGRRYLDVYLRSLQLDMSTENLNSLSHTIQRFTALEELHMTRFDVMEALPEWLGKLRSLQFLSLSYCKNLKDLSIVEAMRSLTKLDIVSCAKLKERYAKGRGAESSKIAHIQDITIDGERY</sequence>
<dbReference type="InterPro" id="IPR042197">
    <property type="entry name" value="Apaf_helical"/>
</dbReference>
<dbReference type="Gene3D" id="1.10.10.10">
    <property type="entry name" value="Winged helix-like DNA-binding domain superfamily/Winged helix DNA-binding domain"/>
    <property type="match status" value="1"/>
</dbReference>
<dbReference type="InterPro" id="IPR041118">
    <property type="entry name" value="Rx_N"/>
</dbReference>
<reference evidence="9" key="1">
    <citation type="submission" date="2018-02" db="EMBL/GenBank/DDBJ databases">
        <authorList>
            <person name="Cohen D.B."/>
            <person name="Kent A.D."/>
        </authorList>
    </citation>
    <scope>NUCLEOTIDE SEQUENCE</scope>
</reference>
<dbReference type="Gene3D" id="3.80.10.10">
    <property type="entry name" value="Ribonuclease Inhibitor"/>
    <property type="match status" value="2"/>
</dbReference>
<dbReference type="InterPro" id="IPR032675">
    <property type="entry name" value="LRR_dom_sf"/>
</dbReference>
<organism evidence="9">
    <name type="scientific">Fagus sylvatica</name>
    <name type="common">Beechnut</name>
    <dbReference type="NCBI Taxonomy" id="28930"/>
    <lineage>
        <taxon>Eukaryota</taxon>
        <taxon>Viridiplantae</taxon>
        <taxon>Streptophyta</taxon>
        <taxon>Embryophyta</taxon>
        <taxon>Tracheophyta</taxon>
        <taxon>Spermatophyta</taxon>
        <taxon>Magnoliopsida</taxon>
        <taxon>eudicotyledons</taxon>
        <taxon>Gunneridae</taxon>
        <taxon>Pentapetalae</taxon>
        <taxon>rosids</taxon>
        <taxon>fabids</taxon>
        <taxon>Fagales</taxon>
        <taxon>Fagaceae</taxon>
        <taxon>Fagus</taxon>
    </lineage>
</organism>
<dbReference type="InterPro" id="IPR056789">
    <property type="entry name" value="LRR_R13L1-DRL21"/>
</dbReference>
<evidence type="ECO:0000256" key="1">
    <source>
        <dbReference type="ARBA" id="ARBA00022614"/>
    </source>
</evidence>
<dbReference type="GO" id="GO:0005524">
    <property type="term" value="F:ATP binding"/>
    <property type="evidence" value="ECO:0007669"/>
    <property type="project" value="UniProtKB-KW"/>
</dbReference>
<evidence type="ECO:0000313" key="9">
    <source>
        <dbReference type="EMBL" id="SPD30370.1"/>
    </source>
</evidence>
<keyword evidence="1" id="KW-0433">Leucine-rich repeat</keyword>
<dbReference type="Gene3D" id="1.10.8.430">
    <property type="entry name" value="Helical domain of apoptotic protease-activating factors"/>
    <property type="match status" value="1"/>
</dbReference>
<dbReference type="SUPFAM" id="SSF52540">
    <property type="entry name" value="P-loop containing nucleoside triphosphate hydrolases"/>
    <property type="match status" value="1"/>
</dbReference>
<dbReference type="Pfam" id="PF25019">
    <property type="entry name" value="LRR_R13L1-DRL21"/>
    <property type="match status" value="1"/>
</dbReference>
<dbReference type="GO" id="GO:0006952">
    <property type="term" value="P:defense response"/>
    <property type="evidence" value="ECO:0007669"/>
    <property type="project" value="UniProtKB-KW"/>
</dbReference>
<dbReference type="InterPro" id="IPR036388">
    <property type="entry name" value="WH-like_DNA-bd_sf"/>
</dbReference>
<evidence type="ECO:0000259" key="6">
    <source>
        <dbReference type="Pfam" id="PF18052"/>
    </source>
</evidence>
<name>A0A2N9J1J8_FAGSY</name>
<keyword evidence="3" id="KW-0547">Nucleotide-binding</keyword>
<dbReference type="GO" id="GO:0051707">
    <property type="term" value="P:response to other organism"/>
    <property type="evidence" value="ECO:0007669"/>
    <property type="project" value="UniProtKB-ARBA"/>
</dbReference>
<dbReference type="GO" id="GO:0043531">
    <property type="term" value="F:ADP binding"/>
    <property type="evidence" value="ECO:0007669"/>
    <property type="project" value="InterPro"/>
</dbReference>
<dbReference type="Pfam" id="PF23559">
    <property type="entry name" value="WHD_DRP"/>
    <property type="match status" value="1"/>
</dbReference>
<accession>A0A2N9J1J8</accession>
<dbReference type="InterPro" id="IPR058922">
    <property type="entry name" value="WHD_DRP"/>
</dbReference>
<dbReference type="Gene3D" id="1.20.5.4130">
    <property type="match status" value="1"/>
</dbReference>
<dbReference type="EMBL" id="OIVN01006314">
    <property type="protein sequence ID" value="SPD30370.1"/>
    <property type="molecule type" value="Genomic_DNA"/>
</dbReference>
<feature type="domain" description="R13L1/DRL21-like LRR repeat region" evidence="8">
    <location>
        <begin position="540"/>
        <end position="684"/>
    </location>
</feature>
<dbReference type="PANTHER" id="PTHR36766:SF70">
    <property type="entry name" value="DISEASE RESISTANCE PROTEIN RGA4"/>
    <property type="match status" value="1"/>
</dbReference>
<evidence type="ECO:0000256" key="2">
    <source>
        <dbReference type="ARBA" id="ARBA00022737"/>
    </source>
</evidence>
<dbReference type="FunFam" id="1.10.10.10:FF:000322">
    <property type="entry name" value="Probable disease resistance protein At1g63360"/>
    <property type="match status" value="1"/>
</dbReference>
<dbReference type="Pfam" id="PF18052">
    <property type="entry name" value="Rx_N"/>
    <property type="match status" value="1"/>
</dbReference>